<sequence>PARRDRYPQPPMGLALLAAVLERDGHAVDIIDANALGLSTDEVVRRAGGADAVGITAM</sequence>
<proteinExistence type="predicted"/>
<protein>
    <recommendedName>
        <fullName evidence="1">B12-binding domain-containing protein</fullName>
    </recommendedName>
</protein>
<dbReference type="InterPro" id="IPR006158">
    <property type="entry name" value="Cobalamin-bd"/>
</dbReference>
<dbReference type="GO" id="GO:0046872">
    <property type="term" value="F:metal ion binding"/>
    <property type="evidence" value="ECO:0007669"/>
    <property type="project" value="InterPro"/>
</dbReference>
<gene>
    <name evidence="2" type="ORF">S01H1_85926</name>
</gene>
<feature type="domain" description="B12-binding" evidence="1">
    <location>
        <begin position="7"/>
        <end position="57"/>
    </location>
</feature>
<organism evidence="2">
    <name type="scientific">marine sediment metagenome</name>
    <dbReference type="NCBI Taxonomy" id="412755"/>
    <lineage>
        <taxon>unclassified sequences</taxon>
        <taxon>metagenomes</taxon>
        <taxon>ecological metagenomes</taxon>
    </lineage>
</organism>
<accession>X0Y8E0</accession>
<reference evidence="2" key="1">
    <citation type="journal article" date="2014" name="Front. Microbiol.">
        <title>High frequency of phylogenetically diverse reductive dehalogenase-homologous genes in deep subseafloor sedimentary metagenomes.</title>
        <authorList>
            <person name="Kawai M."/>
            <person name="Futagami T."/>
            <person name="Toyoda A."/>
            <person name="Takaki Y."/>
            <person name="Nishi S."/>
            <person name="Hori S."/>
            <person name="Arai W."/>
            <person name="Tsubouchi T."/>
            <person name="Morono Y."/>
            <person name="Uchiyama I."/>
            <person name="Ito T."/>
            <person name="Fujiyama A."/>
            <person name="Inagaki F."/>
            <person name="Takami H."/>
        </authorList>
    </citation>
    <scope>NUCLEOTIDE SEQUENCE</scope>
    <source>
        <strain evidence="2">Expedition CK06-06</strain>
    </source>
</reference>
<dbReference type="Pfam" id="PF02310">
    <property type="entry name" value="B12-binding"/>
    <property type="match status" value="1"/>
</dbReference>
<evidence type="ECO:0000313" key="2">
    <source>
        <dbReference type="EMBL" id="GAG43562.1"/>
    </source>
</evidence>
<name>X0Y8E0_9ZZZZ</name>
<comment type="caution">
    <text evidence="2">The sequence shown here is derived from an EMBL/GenBank/DDBJ whole genome shotgun (WGS) entry which is preliminary data.</text>
</comment>
<evidence type="ECO:0000259" key="1">
    <source>
        <dbReference type="Pfam" id="PF02310"/>
    </source>
</evidence>
<dbReference type="AlphaFoldDB" id="X0Y8E0"/>
<dbReference type="EMBL" id="BARS01059227">
    <property type="protein sequence ID" value="GAG43562.1"/>
    <property type="molecule type" value="Genomic_DNA"/>
</dbReference>
<feature type="non-terminal residue" evidence="2">
    <location>
        <position position="58"/>
    </location>
</feature>
<feature type="non-terminal residue" evidence="2">
    <location>
        <position position="1"/>
    </location>
</feature>
<dbReference type="GO" id="GO:0031419">
    <property type="term" value="F:cobalamin binding"/>
    <property type="evidence" value="ECO:0007669"/>
    <property type="project" value="InterPro"/>
</dbReference>